<reference evidence="2 3" key="1">
    <citation type="submission" date="2018-07" db="EMBL/GenBank/DDBJ databases">
        <title>Genome sequencing of Moraxellaceae gen. HYN0046.</title>
        <authorList>
            <person name="Kim M."/>
            <person name="Yi H."/>
        </authorList>
    </citation>
    <scope>NUCLEOTIDE SEQUENCE [LARGE SCALE GENOMIC DNA]</scope>
    <source>
        <strain evidence="2 3">HYN0046</strain>
    </source>
</reference>
<keyword evidence="1" id="KW-0378">Hydrolase</keyword>
<gene>
    <name evidence="2" type="primary">sixA</name>
    <name evidence="2" type="ORF">HYN46_06775</name>
</gene>
<organism evidence="2 3">
    <name type="scientific">Aquirhabdus parva</name>
    <dbReference type="NCBI Taxonomy" id="2283318"/>
    <lineage>
        <taxon>Bacteria</taxon>
        <taxon>Pseudomonadati</taxon>
        <taxon>Pseudomonadota</taxon>
        <taxon>Gammaproteobacteria</taxon>
        <taxon>Moraxellales</taxon>
        <taxon>Moraxellaceae</taxon>
        <taxon>Aquirhabdus</taxon>
    </lineage>
</organism>
<evidence type="ECO:0000313" key="2">
    <source>
        <dbReference type="EMBL" id="AXI02556.1"/>
    </source>
</evidence>
<accession>A0A345P5J7</accession>
<dbReference type="InterPro" id="IPR029033">
    <property type="entry name" value="His_PPase_superfam"/>
</dbReference>
<proteinExistence type="predicted"/>
<dbReference type="SMART" id="SM00855">
    <property type="entry name" value="PGAM"/>
    <property type="match status" value="1"/>
</dbReference>
<dbReference type="Pfam" id="PF00300">
    <property type="entry name" value="His_Phos_1"/>
    <property type="match status" value="1"/>
</dbReference>
<dbReference type="EMBL" id="CP031222">
    <property type="protein sequence ID" value="AXI02556.1"/>
    <property type="molecule type" value="Genomic_DNA"/>
</dbReference>
<protein>
    <submittedName>
        <fullName evidence="2">Phosphohistidine phosphatase SixA</fullName>
    </submittedName>
</protein>
<dbReference type="RefSeq" id="WP_114898666.1">
    <property type="nucleotide sequence ID" value="NZ_CP031222.1"/>
</dbReference>
<dbReference type="GO" id="GO:0101006">
    <property type="term" value="F:protein histidine phosphatase activity"/>
    <property type="evidence" value="ECO:0007669"/>
    <property type="project" value="InterPro"/>
</dbReference>
<dbReference type="SUPFAM" id="SSF53254">
    <property type="entry name" value="Phosphoglycerate mutase-like"/>
    <property type="match status" value="1"/>
</dbReference>
<dbReference type="AlphaFoldDB" id="A0A345P5J7"/>
<name>A0A345P5J7_9GAMM</name>
<sequence length="158" mass="17543">MQLILIRHGEAEPYQADDAGRNLTARGISQAQWTTQQILAQYSPDLLVVSPYRRAQQTLLSFQDQLPTVPVKILDSITPDSDPRLALDQLSMLPSQYAAQCIVVVCHMNVIAYMAGLLLDEDPEGFDLAEARVFEQSLILLGFSVERARFVPSADVGR</sequence>
<dbReference type="InterPro" id="IPR013078">
    <property type="entry name" value="His_Pase_superF_clade-1"/>
</dbReference>
<dbReference type="Proteomes" id="UP000253940">
    <property type="component" value="Chromosome"/>
</dbReference>
<dbReference type="GO" id="GO:0005737">
    <property type="term" value="C:cytoplasm"/>
    <property type="evidence" value="ECO:0007669"/>
    <property type="project" value="InterPro"/>
</dbReference>
<evidence type="ECO:0000313" key="3">
    <source>
        <dbReference type="Proteomes" id="UP000253940"/>
    </source>
</evidence>
<dbReference type="Gene3D" id="3.40.50.1240">
    <property type="entry name" value="Phosphoglycerate mutase-like"/>
    <property type="match status" value="1"/>
</dbReference>
<dbReference type="InterPro" id="IPR051021">
    <property type="entry name" value="Mito_Ser/Thr_phosphatase"/>
</dbReference>
<keyword evidence="3" id="KW-1185">Reference proteome</keyword>
<dbReference type="OrthoDB" id="92610at2"/>
<dbReference type="InterPro" id="IPR004449">
    <property type="entry name" value="SixA"/>
</dbReference>
<dbReference type="PANTHER" id="PTHR20935">
    <property type="entry name" value="PHOSPHOGLYCERATE MUTASE-RELATED"/>
    <property type="match status" value="1"/>
</dbReference>
<evidence type="ECO:0000256" key="1">
    <source>
        <dbReference type="ARBA" id="ARBA00022801"/>
    </source>
</evidence>
<dbReference type="KEGG" id="mbah:HYN46_06775"/>
<dbReference type="NCBIfam" id="TIGR00249">
    <property type="entry name" value="sixA"/>
    <property type="match status" value="1"/>
</dbReference>
<dbReference type="CDD" id="cd07067">
    <property type="entry name" value="HP_PGM_like"/>
    <property type="match status" value="1"/>
</dbReference>